<dbReference type="RefSeq" id="WP_277577265.1">
    <property type="nucleotide sequence ID" value="NZ_JANRMI010000001.1"/>
</dbReference>
<keyword evidence="1" id="KW-0732">Signal</keyword>
<organism evidence="2 3">
    <name type="scientific">Bdellovibrio svalbardensis</name>
    <dbReference type="NCBI Taxonomy" id="2972972"/>
    <lineage>
        <taxon>Bacteria</taxon>
        <taxon>Pseudomonadati</taxon>
        <taxon>Bdellovibrionota</taxon>
        <taxon>Bdellovibrionia</taxon>
        <taxon>Bdellovibrionales</taxon>
        <taxon>Pseudobdellovibrionaceae</taxon>
        <taxon>Bdellovibrio</taxon>
    </lineage>
</organism>
<comment type="caution">
    <text evidence="2">The sequence shown here is derived from an EMBL/GenBank/DDBJ whole genome shotgun (WGS) entry which is preliminary data.</text>
</comment>
<keyword evidence="3" id="KW-1185">Reference proteome</keyword>
<dbReference type="Proteomes" id="UP001152321">
    <property type="component" value="Unassembled WGS sequence"/>
</dbReference>
<sequence length="106" mass="11437">MKSFIIMGMMTLSMSANAASLKSLVCENADFKVQVEVSAEKNEPAIVAWSVDNKATEETENFMGYLFTASGDLKQFSSTDLGSDLEVDGATATLTVEDYSTQLSCK</sequence>
<evidence type="ECO:0000256" key="1">
    <source>
        <dbReference type="SAM" id="SignalP"/>
    </source>
</evidence>
<proteinExistence type="predicted"/>
<dbReference type="EMBL" id="JANRMI010000001">
    <property type="protein sequence ID" value="MDG0815795.1"/>
    <property type="molecule type" value="Genomic_DNA"/>
</dbReference>
<evidence type="ECO:0000313" key="3">
    <source>
        <dbReference type="Proteomes" id="UP001152321"/>
    </source>
</evidence>
<feature type="signal peptide" evidence="1">
    <location>
        <begin position="1"/>
        <end position="18"/>
    </location>
</feature>
<reference evidence="2" key="1">
    <citation type="submission" date="2022-08" db="EMBL/GenBank/DDBJ databases">
        <title>Novel Bdellovibrio Species Isolated from Svalbard: Designation Bdellovibrio svalbardensis.</title>
        <authorList>
            <person name="Mitchell R.J."/>
            <person name="Choi S.Y."/>
        </authorList>
    </citation>
    <scope>NUCLEOTIDE SEQUENCE</scope>
    <source>
        <strain evidence="2">PAP01</strain>
    </source>
</reference>
<protein>
    <recommendedName>
        <fullName evidence="4">C-type lysozyme inhibitor domain-containing protein</fullName>
    </recommendedName>
</protein>
<feature type="chain" id="PRO_5046430147" description="C-type lysozyme inhibitor domain-containing protein" evidence="1">
    <location>
        <begin position="19"/>
        <end position="106"/>
    </location>
</feature>
<evidence type="ECO:0000313" key="2">
    <source>
        <dbReference type="EMBL" id="MDG0815795.1"/>
    </source>
</evidence>
<name>A0ABT6DHS7_9BACT</name>
<gene>
    <name evidence="2" type="ORF">NWE73_05445</name>
</gene>
<evidence type="ECO:0008006" key="4">
    <source>
        <dbReference type="Google" id="ProtNLM"/>
    </source>
</evidence>
<accession>A0ABT6DHS7</accession>